<keyword evidence="2" id="KW-1185">Reference proteome</keyword>
<sequence>MGEDPSKVTNKPRSKLGSAKSPTKRLAASENNSNQESKRAKKKAVDSDVIVQKDLAKKTGDDMKKQLFQSLWSEDDEIVILKGKIEYTAKKRFDPLVDINAFYDFIKKLLYINVSKAQLSEKVRRLNKKYENNASKSKMGKDRTFRDANVYKLIGPVLVKQDLAEANANVRKRIDYISAELKRLDATLQDLEEKQNSKKDAILKLQQRIQSLQAGKSKA</sequence>
<gene>
    <name evidence="1" type="ORF">LOK49_LG15G02181</name>
</gene>
<accession>A0ACC0F2K1</accession>
<organism evidence="1 2">
    <name type="scientific">Camellia lanceoleosa</name>
    <dbReference type="NCBI Taxonomy" id="1840588"/>
    <lineage>
        <taxon>Eukaryota</taxon>
        <taxon>Viridiplantae</taxon>
        <taxon>Streptophyta</taxon>
        <taxon>Embryophyta</taxon>
        <taxon>Tracheophyta</taxon>
        <taxon>Spermatophyta</taxon>
        <taxon>Magnoliopsida</taxon>
        <taxon>eudicotyledons</taxon>
        <taxon>Gunneridae</taxon>
        <taxon>Pentapetalae</taxon>
        <taxon>asterids</taxon>
        <taxon>Ericales</taxon>
        <taxon>Theaceae</taxon>
        <taxon>Camellia</taxon>
    </lineage>
</organism>
<evidence type="ECO:0000313" key="2">
    <source>
        <dbReference type="Proteomes" id="UP001060215"/>
    </source>
</evidence>
<protein>
    <submittedName>
        <fullName evidence="1">Prefoldin subunit 6</fullName>
    </submittedName>
</protein>
<proteinExistence type="predicted"/>
<name>A0ACC0F2K1_9ERIC</name>
<dbReference type="Proteomes" id="UP001060215">
    <property type="component" value="Chromosome 11"/>
</dbReference>
<evidence type="ECO:0000313" key="1">
    <source>
        <dbReference type="EMBL" id="KAI7982803.1"/>
    </source>
</evidence>
<comment type="caution">
    <text evidence="1">The sequence shown here is derived from an EMBL/GenBank/DDBJ whole genome shotgun (WGS) entry which is preliminary data.</text>
</comment>
<reference evidence="1 2" key="1">
    <citation type="journal article" date="2022" name="Plant J.">
        <title>Chromosome-level genome of Camellia lanceoleosa provides a valuable resource for understanding genome evolution and self-incompatibility.</title>
        <authorList>
            <person name="Gong W."/>
            <person name="Xiao S."/>
            <person name="Wang L."/>
            <person name="Liao Z."/>
            <person name="Chang Y."/>
            <person name="Mo W."/>
            <person name="Hu G."/>
            <person name="Li W."/>
            <person name="Zhao G."/>
            <person name="Zhu H."/>
            <person name="Hu X."/>
            <person name="Ji K."/>
            <person name="Xiang X."/>
            <person name="Song Q."/>
            <person name="Yuan D."/>
            <person name="Jin S."/>
            <person name="Zhang L."/>
        </authorList>
    </citation>
    <scope>NUCLEOTIDE SEQUENCE [LARGE SCALE GENOMIC DNA]</scope>
    <source>
        <strain evidence="1">SQ_2022a</strain>
    </source>
</reference>
<dbReference type="EMBL" id="CM045768">
    <property type="protein sequence ID" value="KAI7982803.1"/>
    <property type="molecule type" value="Genomic_DNA"/>
</dbReference>